<keyword evidence="12" id="KW-0067">ATP-binding</keyword>
<dbReference type="PRINTS" id="PR00344">
    <property type="entry name" value="BCTRLSENSOR"/>
</dbReference>
<dbReference type="InterPro" id="IPR036097">
    <property type="entry name" value="HisK_dim/P_sf"/>
</dbReference>
<dbReference type="CDD" id="cd00130">
    <property type="entry name" value="PAS"/>
    <property type="match status" value="1"/>
</dbReference>
<dbReference type="InterPro" id="IPR035965">
    <property type="entry name" value="PAS-like_dom_sf"/>
</dbReference>
<dbReference type="CDD" id="cd00082">
    <property type="entry name" value="HisKA"/>
    <property type="match status" value="1"/>
</dbReference>
<dbReference type="InterPro" id="IPR036890">
    <property type="entry name" value="HATPase_C_sf"/>
</dbReference>
<dbReference type="Pfam" id="PF02518">
    <property type="entry name" value="HATPase_c"/>
    <property type="match status" value="1"/>
</dbReference>
<dbReference type="Pfam" id="PF00512">
    <property type="entry name" value="HisKA"/>
    <property type="match status" value="1"/>
</dbReference>
<dbReference type="InterPro" id="IPR004358">
    <property type="entry name" value="Sig_transdc_His_kin-like_C"/>
</dbReference>
<sequence length="572" mass="65208">MKKIKQRMFENQSFVLSVLFIFVLLFSSLYYFSVRYLIQNQAEAEAVKVINYSQAALTEEDITHFWASSVEGASYDVSTVSTSRLPDLEWSTFSIGSLNPSVFEPILEQKSNNDPFSWVKEGYLWVAAPIEGEQWLLLRYPSDYFKSYWQMFWIGMALFVVSLVCLVFAFYKQFYQMTDRAIANISDGLNRIKQNDYTFTYEEDNYSTIDNLGMQVETLSKHLEKEHNFLSASEQKLSLMLDHINLGVLVIDELGKIELFNPAAASLLKIDDSALGRSYETYIKSYLLANMIRHVMQDRESLRDEIEMFVPNSKYIDVNIVPFSVGSGVNDDSILVLLYDISEIRRLETVRTEFVANASHELRTPVTAIKGFAETLLAGAIDTPKVARQFVEIIANESNRLEIIIHDILELSRVEKQTIPVTVNEFNIVDAAEASVEFFLAKAKAKKIGLTIDADEAVMYKADQHRIEQIFTNLIDNAINYSEENSDIIIKIRRKRKGVQFSVTDNGIGIPENDQERIFERFYRVDKGRSRNSGGTGLGLSIVRNLVKVLNGKIEVESQVGVGSTFKVFLPY</sequence>
<dbReference type="CDD" id="cd00075">
    <property type="entry name" value="HATPase"/>
    <property type="match status" value="1"/>
</dbReference>
<keyword evidence="12" id="KW-0547">Nucleotide-binding</keyword>
<dbReference type="PROSITE" id="PS50109">
    <property type="entry name" value="HIS_KIN"/>
    <property type="match status" value="1"/>
</dbReference>
<protein>
    <recommendedName>
        <fullName evidence="3">histidine kinase</fullName>
        <ecNumber evidence="3">2.7.13.3</ecNumber>
    </recommendedName>
</protein>
<dbReference type="PANTHER" id="PTHR45453:SF1">
    <property type="entry name" value="PHOSPHATE REGULON SENSOR PROTEIN PHOR"/>
    <property type="match status" value="1"/>
</dbReference>
<gene>
    <name evidence="12" type="ORF">NRE15_08370</name>
</gene>
<dbReference type="InterPro" id="IPR003594">
    <property type="entry name" value="HATPase_dom"/>
</dbReference>
<evidence type="ECO:0000313" key="12">
    <source>
        <dbReference type="EMBL" id="UUX32932.1"/>
    </source>
</evidence>
<keyword evidence="13" id="KW-1185">Reference proteome</keyword>
<evidence type="ECO:0000256" key="2">
    <source>
        <dbReference type="ARBA" id="ARBA00004370"/>
    </source>
</evidence>
<evidence type="ECO:0000256" key="9">
    <source>
        <dbReference type="SAM" id="Phobius"/>
    </source>
</evidence>
<dbReference type="SMART" id="SM00388">
    <property type="entry name" value="HisKA"/>
    <property type="match status" value="1"/>
</dbReference>
<dbReference type="EMBL" id="CP102453">
    <property type="protein sequence ID" value="UUX32932.1"/>
    <property type="molecule type" value="Genomic_DNA"/>
</dbReference>
<dbReference type="SMART" id="SM00387">
    <property type="entry name" value="HATPase_c"/>
    <property type="match status" value="1"/>
</dbReference>
<evidence type="ECO:0000259" key="11">
    <source>
        <dbReference type="PROSITE" id="PS50112"/>
    </source>
</evidence>
<accession>A0ABY5P2I9</accession>
<dbReference type="PANTHER" id="PTHR45453">
    <property type="entry name" value="PHOSPHATE REGULON SENSOR PROTEIN PHOR"/>
    <property type="match status" value="1"/>
</dbReference>
<dbReference type="NCBIfam" id="NF046044">
    <property type="entry name" value="PnpS"/>
    <property type="match status" value="1"/>
</dbReference>
<dbReference type="InterPro" id="IPR050351">
    <property type="entry name" value="BphY/WalK/GraS-like"/>
</dbReference>
<dbReference type="Pfam" id="PF13596">
    <property type="entry name" value="PAS_10"/>
    <property type="match status" value="1"/>
</dbReference>
<dbReference type="EC" id="2.7.13.3" evidence="3"/>
<dbReference type="GO" id="GO:0005524">
    <property type="term" value="F:ATP binding"/>
    <property type="evidence" value="ECO:0007669"/>
    <property type="project" value="UniProtKB-KW"/>
</dbReference>
<organism evidence="12 13">
    <name type="scientific">Fundicoccus culcitae</name>
    <dbReference type="NCBI Taxonomy" id="2969821"/>
    <lineage>
        <taxon>Bacteria</taxon>
        <taxon>Bacillati</taxon>
        <taxon>Bacillota</taxon>
        <taxon>Bacilli</taxon>
        <taxon>Lactobacillales</taxon>
        <taxon>Aerococcaceae</taxon>
        <taxon>Fundicoccus</taxon>
    </lineage>
</organism>
<dbReference type="Gene3D" id="3.30.565.10">
    <property type="entry name" value="Histidine kinase-like ATPase, C-terminal domain"/>
    <property type="match status" value="1"/>
</dbReference>
<keyword evidence="5" id="KW-0808">Transferase</keyword>
<dbReference type="SUPFAM" id="SSF47384">
    <property type="entry name" value="Homodimeric domain of signal transducing histidine kinase"/>
    <property type="match status" value="1"/>
</dbReference>
<name>A0ABY5P2I9_9LACT</name>
<feature type="domain" description="Histidine kinase" evidence="10">
    <location>
        <begin position="357"/>
        <end position="572"/>
    </location>
</feature>
<dbReference type="InterPro" id="IPR005467">
    <property type="entry name" value="His_kinase_dom"/>
</dbReference>
<evidence type="ECO:0000313" key="13">
    <source>
        <dbReference type="Proteomes" id="UP001315967"/>
    </source>
</evidence>
<evidence type="ECO:0000256" key="7">
    <source>
        <dbReference type="ARBA" id="ARBA00023012"/>
    </source>
</evidence>
<evidence type="ECO:0000256" key="8">
    <source>
        <dbReference type="ARBA" id="ARBA00023136"/>
    </source>
</evidence>
<evidence type="ECO:0000256" key="1">
    <source>
        <dbReference type="ARBA" id="ARBA00000085"/>
    </source>
</evidence>
<feature type="domain" description="PAS" evidence="11">
    <location>
        <begin position="233"/>
        <end position="268"/>
    </location>
</feature>
<reference evidence="12 13" key="1">
    <citation type="submission" date="2022-08" db="EMBL/GenBank/DDBJ databases">
        <title>Aerococcaceae sp. nov isolated from spoiled eye mask.</title>
        <authorList>
            <person name="Zhou G."/>
            <person name="Xie X.-B."/>
            <person name="Shi Q.-S."/>
            <person name="Wang Y.-S."/>
            <person name="Wen X."/>
            <person name="Peng H."/>
            <person name="Yang X.-J."/>
            <person name="Tao H.-B."/>
            <person name="Huang X.-M."/>
        </authorList>
    </citation>
    <scope>NUCLEOTIDE SEQUENCE [LARGE SCALE GENOMIC DNA]</scope>
    <source>
        <strain evidence="13">DM20194951</strain>
    </source>
</reference>
<evidence type="ECO:0000256" key="4">
    <source>
        <dbReference type="ARBA" id="ARBA00022553"/>
    </source>
</evidence>
<dbReference type="InterPro" id="IPR003661">
    <property type="entry name" value="HisK_dim/P_dom"/>
</dbReference>
<feature type="transmembrane region" description="Helical" evidence="9">
    <location>
        <begin position="148"/>
        <end position="171"/>
    </location>
</feature>
<evidence type="ECO:0000256" key="5">
    <source>
        <dbReference type="ARBA" id="ARBA00022679"/>
    </source>
</evidence>
<keyword evidence="7" id="KW-0902">Two-component regulatory system</keyword>
<dbReference type="InterPro" id="IPR000014">
    <property type="entry name" value="PAS"/>
</dbReference>
<feature type="transmembrane region" description="Helical" evidence="9">
    <location>
        <begin position="12"/>
        <end position="32"/>
    </location>
</feature>
<dbReference type="Gene3D" id="3.30.450.20">
    <property type="entry name" value="PAS domain"/>
    <property type="match status" value="1"/>
</dbReference>
<dbReference type="PROSITE" id="PS50112">
    <property type="entry name" value="PAS"/>
    <property type="match status" value="1"/>
</dbReference>
<comment type="catalytic activity">
    <reaction evidence="1">
        <text>ATP + protein L-histidine = ADP + protein N-phospho-L-histidine.</text>
        <dbReference type="EC" id="2.7.13.3"/>
    </reaction>
</comment>
<dbReference type="SUPFAM" id="SSF55874">
    <property type="entry name" value="ATPase domain of HSP90 chaperone/DNA topoisomerase II/histidine kinase"/>
    <property type="match status" value="1"/>
</dbReference>
<dbReference type="RefSeq" id="WP_313792436.1">
    <property type="nucleotide sequence ID" value="NZ_CP102453.1"/>
</dbReference>
<keyword evidence="8 9" id="KW-0472">Membrane</keyword>
<keyword evidence="9" id="KW-1133">Transmembrane helix</keyword>
<keyword evidence="9" id="KW-0812">Transmembrane</keyword>
<evidence type="ECO:0000256" key="6">
    <source>
        <dbReference type="ARBA" id="ARBA00022777"/>
    </source>
</evidence>
<dbReference type="Proteomes" id="UP001315967">
    <property type="component" value="Chromosome"/>
</dbReference>
<evidence type="ECO:0000256" key="3">
    <source>
        <dbReference type="ARBA" id="ARBA00012438"/>
    </source>
</evidence>
<evidence type="ECO:0000259" key="10">
    <source>
        <dbReference type="PROSITE" id="PS50109"/>
    </source>
</evidence>
<proteinExistence type="predicted"/>
<comment type="subcellular location">
    <subcellularLocation>
        <location evidence="2">Membrane</location>
    </subcellularLocation>
</comment>
<dbReference type="Gene3D" id="1.10.287.130">
    <property type="match status" value="1"/>
</dbReference>
<dbReference type="SUPFAM" id="SSF55785">
    <property type="entry name" value="PYP-like sensor domain (PAS domain)"/>
    <property type="match status" value="1"/>
</dbReference>
<keyword evidence="6" id="KW-0418">Kinase</keyword>
<keyword evidence="4" id="KW-0597">Phosphoprotein</keyword>